<feature type="region of interest" description="Disordered" evidence="2">
    <location>
        <begin position="233"/>
        <end position="257"/>
    </location>
</feature>
<sequence length="257" mass="29182">MEEIIQIQKLSLYRLDNASHTDFHTTIGGRIAEVGAEKLGIPAALAAEYQQCIQEAIEMIKETRTSRRTKALQQKDAECDRLVSFILAVVRAMRLSPRAEAVESAEDLYLQLRVGKRIQAEGIGVKPARIEALLYDLRKPEHAVHITRLGLDEAVGLLDKVKEEVRALMNERSEERIEKKRPSLTHLRPKTDEVYGRIVQHLQMSHFVGKPPVDREAIAQFASYINERVSQTRMTHKQSQSHRKALRKPKAAPITTP</sequence>
<accession>W2C8G3</accession>
<feature type="coiled-coil region" evidence="1">
    <location>
        <begin position="151"/>
        <end position="178"/>
    </location>
</feature>
<organism evidence="3 4">
    <name type="scientific">Tannerella sp. oral taxon BU063 isolate Cell 2</name>
    <dbReference type="NCBI Taxonomy" id="1411148"/>
    <lineage>
        <taxon>Bacteria</taxon>
        <taxon>Pseudomonadati</taxon>
        <taxon>Bacteroidota</taxon>
        <taxon>Bacteroidia</taxon>
        <taxon>Bacteroidales</taxon>
        <taxon>Tannerellaceae</taxon>
        <taxon>Tannerella</taxon>
    </lineage>
</organism>
<evidence type="ECO:0000256" key="2">
    <source>
        <dbReference type="SAM" id="MobiDB-lite"/>
    </source>
</evidence>
<dbReference type="AlphaFoldDB" id="W2C8G3"/>
<name>W2C8G3_9BACT</name>
<reference evidence="3 4" key="1">
    <citation type="submission" date="2013-11" db="EMBL/GenBank/DDBJ databases">
        <title>Single cell genomics of uncultured Tannerella BU063 (oral taxon 286).</title>
        <authorList>
            <person name="Beall C.J."/>
            <person name="Campbell A.G."/>
            <person name="Griffen A.L."/>
            <person name="Podar M."/>
            <person name="Leys E.J."/>
        </authorList>
    </citation>
    <scope>NUCLEOTIDE SEQUENCE [LARGE SCALE GENOMIC DNA]</scope>
    <source>
        <strain evidence="3">Cell 2</strain>
    </source>
</reference>
<proteinExistence type="predicted"/>
<dbReference type="PATRIC" id="fig|1411148.3.peg.284"/>
<dbReference type="Pfam" id="PF19775">
    <property type="entry name" value="DUF6261"/>
    <property type="match status" value="1"/>
</dbReference>
<protein>
    <submittedName>
        <fullName evidence="3">Uncharacterized protein</fullName>
    </submittedName>
</protein>
<gene>
    <name evidence="3" type="ORF">N425_02580</name>
</gene>
<evidence type="ECO:0000256" key="1">
    <source>
        <dbReference type="SAM" id="Coils"/>
    </source>
</evidence>
<keyword evidence="1" id="KW-0175">Coiled coil</keyword>
<evidence type="ECO:0000313" key="4">
    <source>
        <dbReference type="Proteomes" id="UP000018837"/>
    </source>
</evidence>
<evidence type="ECO:0000313" key="3">
    <source>
        <dbReference type="EMBL" id="ETK02756.1"/>
    </source>
</evidence>
<comment type="caution">
    <text evidence="3">The sequence shown here is derived from an EMBL/GenBank/DDBJ whole genome shotgun (WGS) entry which is preliminary data.</text>
</comment>
<dbReference type="EMBL" id="AYUF01000300">
    <property type="protein sequence ID" value="ETK02756.1"/>
    <property type="molecule type" value="Genomic_DNA"/>
</dbReference>
<dbReference type="Proteomes" id="UP000018837">
    <property type="component" value="Unassembled WGS sequence"/>
</dbReference>
<dbReference type="InterPro" id="IPR046228">
    <property type="entry name" value="DUF6261"/>
</dbReference>
<feature type="compositionally biased region" description="Basic residues" evidence="2">
    <location>
        <begin position="234"/>
        <end position="250"/>
    </location>
</feature>